<keyword evidence="1" id="KW-1133">Transmembrane helix</keyword>
<evidence type="ECO:0000313" key="3">
    <source>
        <dbReference type="Proteomes" id="UP001056384"/>
    </source>
</evidence>
<gene>
    <name evidence="2" type="ORF">Slin15195_G090660</name>
</gene>
<dbReference type="AlphaFoldDB" id="A0A9Q9ATX4"/>
<organism evidence="2 3">
    <name type="scientific">Septoria linicola</name>
    <dbReference type="NCBI Taxonomy" id="215465"/>
    <lineage>
        <taxon>Eukaryota</taxon>
        <taxon>Fungi</taxon>
        <taxon>Dikarya</taxon>
        <taxon>Ascomycota</taxon>
        <taxon>Pezizomycotina</taxon>
        <taxon>Dothideomycetes</taxon>
        <taxon>Dothideomycetidae</taxon>
        <taxon>Mycosphaerellales</taxon>
        <taxon>Mycosphaerellaceae</taxon>
        <taxon>Septoria</taxon>
    </lineage>
</organism>
<protein>
    <submittedName>
        <fullName evidence="2">Uncharacterized protein</fullName>
    </submittedName>
</protein>
<feature type="transmembrane region" description="Helical" evidence="1">
    <location>
        <begin position="49"/>
        <end position="71"/>
    </location>
</feature>
<keyword evidence="1" id="KW-0472">Membrane</keyword>
<keyword evidence="1" id="KW-0812">Transmembrane</keyword>
<keyword evidence="3" id="KW-1185">Reference proteome</keyword>
<evidence type="ECO:0000256" key="1">
    <source>
        <dbReference type="SAM" id="Phobius"/>
    </source>
</evidence>
<feature type="transmembrane region" description="Helical" evidence="1">
    <location>
        <begin position="159"/>
        <end position="178"/>
    </location>
</feature>
<accession>A0A9Q9ATX4</accession>
<evidence type="ECO:0000313" key="2">
    <source>
        <dbReference type="EMBL" id="USW55747.1"/>
    </source>
</evidence>
<reference evidence="2" key="1">
    <citation type="submission" date="2022-06" db="EMBL/GenBank/DDBJ databases">
        <title>Complete genome sequences of two strains of the flax pathogen Septoria linicola.</title>
        <authorList>
            <person name="Lapalu N."/>
            <person name="Simon A."/>
            <person name="Demenou B."/>
            <person name="Paumier D."/>
            <person name="Guillot M.-P."/>
            <person name="Gout L."/>
            <person name="Valade R."/>
        </authorList>
    </citation>
    <scope>NUCLEOTIDE SEQUENCE</scope>
    <source>
        <strain evidence="2">SE15195</strain>
    </source>
</reference>
<dbReference type="EMBL" id="CP099424">
    <property type="protein sequence ID" value="USW55747.1"/>
    <property type="molecule type" value="Genomic_DNA"/>
</dbReference>
<dbReference type="Proteomes" id="UP001056384">
    <property type="component" value="Chromosome 7"/>
</dbReference>
<name>A0A9Q9ATX4_9PEZI</name>
<proteinExistence type="predicted"/>
<sequence>MPHSGQRSEYEVADNIKTDITATKPLIEYTAILVGKGPRPLKKSNAMRILDTSFDVLLLTMAILVLVYGATVSHFDQVSTWSKGDTMHDLREILEHASLIGPSVFPILFATIVGRASYAILLWRLERGEEMGTLDLLAASTSLAGTVISQLTLRNLNLIGLALLVIWTLSPIGGQATIRVLGFSFARRAIPIEAYHTVPTWDAGGYSGSSPEVSMAWANTLFRSTVAASLIVPSVLTRFDTASLQRTSRQDVWGNVKVPMIEIYEDHLAANEFTADGQGWFHAGWDGEAYERFGYRPASLLGVPSTFCANSPEHRDWDLYRSYTCQFIMETSYLRLSCPLVNGTKDKDPASHRDQGTFFRGPRADFYLDHDARCTTNTTTPSTSSAYDTACQWLMEVMPGRPRQFTYVDMGTTGISTCTVNITYVEAVVSCTTPPEMADVESPPTDCSIIKVRRSRSKHAAPGHTVLDHERSHNGTKTDDWSFFAAAFVNSAIDSSNQLIENYLAYGSYNNSTELTLGLWDQFMTNYTIHKRALRNKDGSATKYILGTV</sequence>
<feature type="transmembrane region" description="Helical" evidence="1">
    <location>
        <begin position="99"/>
        <end position="122"/>
    </location>
</feature>